<keyword evidence="5" id="KW-0804">Transcription</keyword>
<comment type="similarity">
    <text evidence="1">Belongs to the LysR transcriptional regulatory family.</text>
</comment>
<dbReference type="EMBL" id="CP098400">
    <property type="protein sequence ID" value="URW80202.1"/>
    <property type="molecule type" value="Genomic_DNA"/>
</dbReference>
<gene>
    <name evidence="7" type="ORF">M9189_02360</name>
</gene>
<evidence type="ECO:0000256" key="2">
    <source>
        <dbReference type="ARBA" id="ARBA00023015"/>
    </source>
</evidence>
<dbReference type="FunFam" id="1.10.10.10:FF:000001">
    <property type="entry name" value="LysR family transcriptional regulator"/>
    <property type="match status" value="1"/>
</dbReference>
<dbReference type="InterPro" id="IPR005119">
    <property type="entry name" value="LysR_subst-bd"/>
</dbReference>
<evidence type="ECO:0000256" key="5">
    <source>
        <dbReference type="ARBA" id="ARBA00023163"/>
    </source>
</evidence>
<evidence type="ECO:0000313" key="8">
    <source>
        <dbReference type="Proteomes" id="UP001056426"/>
    </source>
</evidence>
<dbReference type="GO" id="GO:0003700">
    <property type="term" value="F:DNA-binding transcription factor activity"/>
    <property type="evidence" value="ECO:0007669"/>
    <property type="project" value="InterPro"/>
</dbReference>
<dbReference type="PROSITE" id="PS50931">
    <property type="entry name" value="HTH_LYSR"/>
    <property type="match status" value="1"/>
</dbReference>
<keyword evidence="2" id="KW-0805">Transcription regulation</keyword>
<dbReference type="Gene3D" id="3.40.190.10">
    <property type="entry name" value="Periplasmic binding protein-like II"/>
    <property type="match status" value="2"/>
</dbReference>
<dbReference type="GO" id="GO:0032993">
    <property type="term" value="C:protein-DNA complex"/>
    <property type="evidence" value="ECO:0007669"/>
    <property type="project" value="TreeGrafter"/>
</dbReference>
<dbReference type="SUPFAM" id="SSF53850">
    <property type="entry name" value="Periplasmic binding protein-like II"/>
    <property type="match status" value="1"/>
</dbReference>
<keyword evidence="4" id="KW-0010">Activator</keyword>
<dbReference type="PANTHER" id="PTHR30346">
    <property type="entry name" value="TRANSCRIPTIONAL DUAL REGULATOR HCAR-RELATED"/>
    <property type="match status" value="1"/>
</dbReference>
<proteinExistence type="inferred from homology"/>
<dbReference type="InterPro" id="IPR036388">
    <property type="entry name" value="WH-like_DNA-bd_sf"/>
</dbReference>
<dbReference type="InterPro" id="IPR036390">
    <property type="entry name" value="WH_DNA-bd_sf"/>
</dbReference>
<evidence type="ECO:0000256" key="1">
    <source>
        <dbReference type="ARBA" id="ARBA00009437"/>
    </source>
</evidence>
<dbReference type="InterPro" id="IPR000847">
    <property type="entry name" value="LysR_HTH_N"/>
</dbReference>
<dbReference type="Pfam" id="PF03466">
    <property type="entry name" value="LysR_substrate"/>
    <property type="match status" value="1"/>
</dbReference>
<dbReference type="Proteomes" id="UP001056426">
    <property type="component" value="Chromosome"/>
</dbReference>
<dbReference type="KEGG" id="alkq:M9189_02360"/>
<sequence>MNIQQLEYVIALDEYRHFVTAANHCNVTQPTLTMQLRKLEEELDIQLFDRSKKPLKPTPEGEIFIKKSRRILKDIKDLYGILDGEKNSVEGVFRLAIVPTLAPYLLPLFLPKFAAEYPDTQLNIEELESELIIKALNEGRLDMAIMATPTGEKDLDETLLFSEAFLFYGPLSHPLLLKDTITASDLDAGQLLLLSEGHCFRNQALKLCGNQTDGSPFNFKYESGSIEALKGLVQRNIGYTLVPELSVGEPDTQYVKRFADPQPSREVSLVYHNSFNRPVLVESVKHAIRESLPAHISKPKEFVRIKWR</sequence>
<protein>
    <submittedName>
        <fullName evidence="7">Hydrogen peroxide-inducible genes activator</fullName>
    </submittedName>
</protein>
<dbReference type="Gene3D" id="1.10.10.10">
    <property type="entry name" value="Winged helix-like DNA-binding domain superfamily/Winged helix DNA-binding domain"/>
    <property type="match status" value="1"/>
</dbReference>
<dbReference type="PANTHER" id="PTHR30346:SF26">
    <property type="entry name" value="HYDROGEN PEROXIDE-INDUCIBLE GENES ACTIVATOR"/>
    <property type="match status" value="1"/>
</dbReference>
<feature type="domain" description="HTH lysR-type" evidence="6">
    <location>
        <begin position="1"/>
        <end position="58"/>
    </location>
</feature>
<name>A0A9J6ZQQ6_9BACT</name>
<evidence type="ECO:0000259" key="6">
    <source>
        <dbReference type="PROSITE" id="PS50931"/>
    </source>
</evidence>
<dbReference type="PRINTS" id="PR00039">
    <property type="entry name" value="HTHLYSR"/>
</dbReference>
<reference evidence="7" key="2">
    <citation type="submission" date="2022-06" db="EMBL/GenBank/DDBJ databases">
        <title>Xiashengella guii gen. nov. sp. nov., a bacterium isolated form anaerobic digestion tank.</title>
        <authorList>
            <person name="Huang H."/>
        </authorList>
    </citation>
    <scope>NUCLEOTIDE SEQUENCE</scope>
    <source>
        <strain evidence="7">Ai-910</strain>
    </source>
</reference>
<dbReference type="Pfam" id="PF00126">
    <property type="entry name" value="HTH_1"/>
    <property type="match status" value="1"/>
</dbReference>
<keyword evidence="8" id="KW-1185">Reference proteome</keyword>
<evidence type="ECO:0000256" key="3">
    <source>
        <dbReference type="ARBA" id="ARBA00023125"/>
    </source>
</evidence>
<dbReference type="CDD" id="cd08411">
    <property type="entry name" value="PBP2_OxyR"/>
    <property type="match status" value="1"/>
</dbReference>
<keyword evidence="3" id="KW-0238">DNA-binding</keyword>
<reference evidence="7" key="1">
    <citation type="submission" date="2022-05" db="EMBL/GenBank/DDBJ databases">
        <authorList>
            <person name="Sun X."/>
        </authorList>
    </citation>
    <scope>NUCLEOTIDE SEQUENCE</scope>
    <source>
        <strain evidence="7">Ai-910</strain>
    </source>
</reference>
<organism evidence="7 8">
    <name type="scientific">Xiashengella succiniciproducens</name>
    <dbReference type="NCBI Taxonomy" id="2949635"/>
    <lineage>
        <taxon>Bacteria</taxon>
        <taxon>Pseudomonadati</taxon>
        <taxon>Bacteroidota</taxon>
        <taxon>Bacteroidia</taxon>
        <taxon>Marinilabiliales</taxon>
        <taxon>Marinilabiliaceae</taxon>
        <taxon>Xiashengella</taxon>
    </lineage>
</organism>
<accession>A0A9J6ZQQ6</accession>
<dbReference type="SUPFAM" id="SSF46785">
    <property type="entry name" value="Winged helix' DNA-binding domain"/>
    <property type="match status" value="1"/>
</dbReference>
<evidence type="ECO:0000256" key="4">
    <source>
        <dbReference type="ARBA" id="ARBA00023159"/>
    </source>
</evidence>
<dbReference type="GO" id="GO:0003677">
    <property type="term" value="F:DNA binding"/>
    <property type="evidence" value="ECO:0007669"/>
    <property type="project" value="UniProtKB-KW"/>
</dbReference>
<dbReference type="AlphaFoldDB" id="A0A9J6ZQQ6"/>
<evidence type="ECO:0000313" key="7">
    <source>
        <dbReference type="EMBL" id="URW80202.1"/>
    </source>
</evidence>
<dbReference type="RefSeq" id="WP_250724330.1">
    <property type="nucleotide sequence ID" value="NZ_CP098400.1"/>
</dbReference>